<accession>A0A1J1CB95</accession>
<dbReference type="Proteomes" id="UP000183868">
    <property type="component" value="Chromosome"/>
</dbReference>
<evidence type="ECO:0000313" key="1">
    <source>
        <dbReference type="EMBL" id="APF19987.1"/>
    </source>
</evidence>
<organism evidence="1 2">
    <name type="scientific">Caldithrix abyssi DSM 13497</name>
    <dbReference type="NCBI Taxonomy" id="880073"/>
    <lineage>
        <taxon>Bacteria</taxon>
        <taxon>Pseudomonadati</taxon>
        <taxon>Calditrichota</taxon>
        <taxon>Calditrichia</taxon>
        <taxon>Calditrichales</taxon>
        <taxon>Calditrichaceae</taxon>
        <taxon>Caldithrix</taxon>
    </lineage>
</organism>
<gene>
    <name evidence="1" type="ORF">Cabys_3239</name>
</gene>
<dbReference type="EMBL" id="CP018099">
    <property type="protein sequence ID" value="APF19987.1"/>
    <property type="molecule type" value="Genomic_DNA"/>
</dbReference>
<reference evidence="1 2" key="1">
    <citation type="submission" date="2016-11" db="EMBL/GenBank/DDBJ databases">
        <title>Genomic analysis of Caldithrix abyssi and proposal of a novel bacterial phylum Caldithrichaeota.</title>
        <authorList>
            <person name="Kublanov I."/>
            <person name="Sigalova O."/>
            <person name="Gavrilov S."/>
            <person name="Lebedinsky A."/>
            <person name="Ivanova N."/>
            <person name="Daum C."/>
            <person name="Reddy T."/>
            <person name="Klenk H.P."/>
            <person name="Goker M."/>
            <person name="Reva O."/>
            <person name="Miroshnichenko M."/>
            <person name="Kyprides N."/>
            <person name="Woyke T."/>
            <person name="Gelfand M."/>
        </authorList>
    </citation>
    <scope>NUCLEOTIDE SEQUENCE [LARGE SCALE GENOMIC DNA]</scope>
    <source>
        <strain evidence="1 2">LF13</strain>
    </source>
</reference>
<dbReference type="AlphaFoldDB" id="A0A1J1CB95"/>
<dbReference type="KEGG" id="caby:Cabys_3239"/>
<evidence type="ECO:0000313" key="2">
    <source>
        <dbReference type="Proteomes" id="UP000183868"/>
    </source>
</evidence>
<proteinExistence type="predicted"/>
<protein>
    <submittedName>
        <fullName evidence="1">Uncharacterized protein</fullName>
    </submittedName>
</protein>
<name>A0A1J1CB95_CALAY</name>
<sequence length="48" mass="5619">MQRSVGKDCALQADKTVCWLFKIPCFTRAQNKNRQWGLSQKLKFALLF</sequence>